<evidence type="ECO:0000256" key="4">
    <source>
        <dbReference type="ARBA" id="ARBA00023002"/>
    </source>
</evidence>
<keyword evidence="3" id="KW-0274">FAD</keyword>
<dbReference type="InterPro" id="IPR016166">
    <property type="entry name" value="FAD-bd_PCMH"/>
</dbReference>
<feature type="domain" description="FAD-binding PCMH-type" evidence="5">
    <location>
        <begin position="1"/>
        <end position="115"/>
    </location>
</feature>
<comment type="similarity">
    <text evidence="1">Belongs to the oxygen-dependent FAD-linked oxidoreductase family.</text>
</comment>
<dbReference type="Proteomes" id="UP001305779">
    <property type="component" value="Unassembled WGS sequence"/>
</dbReference>
<dbReference type="Gene3D" id="3.30.465.10">
    <property type="match status" value="1"/>
</dbReference>
<dbReference type="EMBL" id="JAXOVC010000010">
    <property type="protein sequence ID" value="KAK4496428.1"/>
    <property type="molecule type" value="Genomic_DNA"/>
</dbReference>
<keyword evidence="2" id="KW-0285">Flavoprotein</keyword>
<sequence length="375" mass="40762">MNVSTFDKATNLAKIQTGARWKQVYADLLEWNVTAPGGRDGGVGVGGFLLGGGLTFFMGRRGFACDSVRNYEVVLANGTIVNANTTHNIDLWRALKGGGSNFGIVTRFDMDPLPANKIANSQRSMTSDHSDEVLRSLHDFVNLDETSSANDALVVYYTFNSTVSADVIISTIAVNTMGDTNSTALRRIKSIAAISSKDEVESMASSANTGITLTFKPSIPVMQLCVDLNKAYIDKLSKLVGPGHFSTYLFLQPLPSYYSIISDREAQGNMMTDSLAGQNAIMWTFGVALGPEVDPLKIAIAHQHVTAMAAEIQQFAERTGDDLGLVYMNYADATQDAVGSYGERNVEFMERVARTYDPEGFFQDVVSGGFKMRTR</sequence>
<evidence type="ECO:0000313" key="6">
    <source>
        <dbReference type="EMBL" id="KAK4496428.1"/>
    </source>
</evidence>
<dbReference type="PANTHER" id="PTHR42973:SF53">
    <property type="entry name" value="FAD-BINDING PCMH-TYPE DOMAIN-CONTAINING PROTEIN-RELATED"/>
    <property type="match status" value="1"/>
</dbReference>
<dbReference type="PROSITE" id="PS51387">
    <property type="entry name" value="FAD_PCMH"/>
    <property type="match status" value="1"/>
</dbReference>
<dbReference type="InterPro" id="IPR006094">
    <property type="entry name" value="Oxid_FAD_bind_N"/>
</dbReference>
<proteinExistence type="inferred from homology"/>
<keyword evidence="7" id="KW-1185">Reference proteome</keyword>
<comment type="caution">
    <text evidence="6">The sequence shown here is derived from an EMBL/GenBank/DDBJ whole genome shotgun (WGS) entry which is preliminary data.</text>
</comment>
<protein>
    <recommendedName>
        <fullName evidence="5">FAD-binding PCMH-type domain-containing protein</fullName>
    </recommendedName>
</protein>
<dbReference type="PANTHER" id="PTHR42973">
    <property type="entry name" value="BINDING OXIDOREDUCTASE, PUTATIVE (AFU_ORTHOLOGUE AFUA_1G17690)-RELATED"/>
    <property type="match status" value="1"/>
</dbReference>
<keyword evidence="4" id="KW-0560">Oxidoreductase</keyword>
<evidence type="ECO:0000313" key="7">
    <source>
        <dbReference type="Proteomes" id="UP001305779"/>
    </source>
</evidence>
<name>A0ABR0E4S5_ZASCE</name>
<evidence type="ECO:0000256" key="3">
    <source>
        <dbReference type="ARBA" id="ARBA00022827"/>
    </source>
</evidence>
<gene>
    <name evidence="6" type="ORF">PRZ48_012408</name>
</gene>
<evidence type="ECO:0000256" key="2">
    <source>
        <dbReference type="ARBA" id="ARBA00022630"/>
    </source>
</evidence>
<evidence type="ECO:0000259" key="5">
    <source>
        <dbReference type="PROSITE" id="PS51387"/>
    </source>
</evidence>
<dbReference type="InterPro" id="IPR050416">
    <property type="entry name" value="FAD-linked_Oxidoreductase"/>
</dbReference>
<organism evidence="6 7">
    <name type="scientific">Zasmidium cellare</name>
    <name type="common">Wine cellar mold</name>
    <name type="synonym">Racodium cellare</name>
    <dbReference type="NCBI Taxonomy" id="395010"/>
    <lineage>
        <taxon>Eukaryota</taxon>
        <taxon>Fungi</taxon>
        <taxon>Dikarya</taxon>
        <taxon>Ascomycota</taxon>
        <taxon>Pezizomycotina</taxon>
        <taxon>Dothideomycetes</taxon>
        <taxon>Dothideomycetidae</taxon>
        <taxon>Mycosphaerellales</taxon>
        <taxon>Mycosphaerellaceae</taxon>
        <taxon>Zasmidium</taxon>
    </lineage>
</organism>
<dbReference type="Pfam" id="PF01565">
    <property type="entry name" value="FAD_binding_4"/>
    <property type="match status" value="1"/>
</dbReference>
<dbReference type="InterPro" id="IPR036318">
    <property type="entry name" value="FAD-bd_PCMH-like_sf"/>
</dbReference>
<evidence type="ECO:0000256" key="1">
    <source>
        <dbReference type="ARBA" id="ARBA00005466"/>
    </source>
</evidence>
<dbReference type="SUPFAM" id="SSF56176">
    <property type="entry name" value="FAD-binding/transporter-associated domain-like"/>
    <property type="match status" value="1"/>
</dbReference>
<reference evidence="6 7" key="1">
    <citation type="journal article" date="2023" name="G3 (Bethesda)">
        <title>A chromosome-level genome assembly of Zasmidium syzygii isolated from banana leaves.</title>
        <authorList>
            <person name="van Westerhoven A.C."/>
            <person name="Mehrabi R."/>
            <person name="Talebi R."/>
            <person name="Steentjes M.B.F."/>
            <person name="Corcolon B."/>
            <person name="Chong P.A."/>
            <person name="Kema G.H.J."/>
            <person name="Seidl M.F."/>
        </authorList>
    </citation>
    <scope>NUCLEOTIDE SEQUENCE [LARGE SCALE GENOMIC DNA]</scope>
    <source>
        <strain evidence="6 7">P124</strain>
    </source>
</reference>
<accession>A0ABR0E4S5</accession>
<dbReference type="InterPro" id="IPR016169">
    <property type="entry name" value="FAD-bd_PCMH_sub2"/>
</dbReference>